<keyword evidence="3" id="KW-1185">Reference proteome</keyword>
<evidence type="ECO:0000313" key="3">
    <source>
        <dbReference type="Proteomes" id="UP001196413"/>
    </source>
</evidence>
<proteinExistence type="predicted"/>
<reference evidence="2" key="1">
    <citation type="submission" date="2021-06" db="EMBL/GenBank/DDBJ databases">
        <title>Parelaphostrongylus tenuis whole genome reference sequence.</title>
        <authorList>
            <person name="Garwood T.J."/>
            <person name="Larsen P.A."/>
            <person name="Fountain-Jones N.M."/>
            <person name="Garbe J.R."/>
            <person name="Macchietto M.G."/>
            <person name="Kania S.A."/>
            <person name="Gerhold R.W."/>
            <person name="Richards J.E."/>
            <person name="Wolf T.M."/>
        </authorList>
    </citation>
    <scope>NUCLEOTIDE SEQUENCE</scope>
    <source>
        <strain evidence="2">MNPRO001-30</strain>
        <tissue evidence="2">Meninges</tissue>
    </source>
</reference>
<comment type="caution">
    <text evidence="2">The sequence shown here is derived from an EMBL/GenBank/DDBJ whole genome shotgun (WGS) entry which is preliminary data.</text>
</comment>
<dbReference type="AlphaFoldDB" id="A0AAD5QWD6"/>
<gene>
    <name evidence="2" type="ORF">KIN20_021763</name>
</gene>
<dbReference type="EMBL" id="JAHQIW010004410">
    <property type="protein sequence ID" value="KAJ1362261.1"/>
    <property type="molecule type" value="Genomic_DNA"/>
</dbReference>
<evidence type="ECO:0000313" key="2">
    <source>
        <dbReference type="EMBL" id="KAJ1362261.1"/>
    </source>
</evidence>
<organism evidence="2 3">
    <name type="scientific">Parelaphostrongylus tenuis</name>
    <name type="common">Meningeal worm</name>
    <dbReference type="NCBI Taxonomy" id="148309"/>
    <lineage>
        <taxon>Eukaryota</taxon>
        <taxon>Metazoa</taxon>
        <taxon>Ecdysozoa</taxon>
        <taxon>Nematoda</taxon>
        <taxon>Chromadorea</taxon>
        <taxon>Rhabditida</taxon>
        <taxon>Rhabditina</taxon>
        <taxon>Rhabditomorpha</taxon>
        <taxon>Strongyloidea</taxon>
        <taxon>Metastrongylidae</taxon>
        <taxon>Parelaphostrongylus</taxon>
    </lineage>
</organism>
<feature type="signal peptide" evidence="1">
    <location>
        <begin position="1"/>
        <end position="27"/>
    </location>
</feature>
<protein>
    <submittedName>
        <fullName evidence="2">Uncharacterized protein</fullName>
    </submittedName>
</protein>
<sequence length="233" mass="24734">MIFLANMVRPSSLFIFSLLATVSTVSGCGVLPAGQGSTRNFNVTGFTLPVSMVYSTATDVPPQTPGIATSEAGARRFVEGLVMQTIIDVLENQAHSALLPDAVISTILNQLTVTVTYTPLMCPKVRFGAADQNSLMAMETSCIIIDNTVTAICFNMDVGIQSCTLSPLNPRVRITPVSGPPLTISGSLSTTNIILASWSRAMWQSVVNRAIRMLASGPFRSHFFSAVGTVDGN</sequence>
<keyword evidence="1" id="KW-0732">Signal</keyword>
<feature type="chain" id="PRO_5042241271" evidence="1">
    <location>
        <begin position="28"/>
        <end position="233"/>
    </location>
</feature>
<name>A0AAD5QWD6_PARTN</name>
<evidence type="ECO:0000256" key="1">
    <source>
        <dbReference type="SAM" id="SignalP"/>
    </source>
</evidence>
<dbReference type="Proteomes" id="UP001196413">
    <property type="component" value="Unassembled WGS sequence"/>
</dbReference>
<accession>A0AAD5QWD6</accession>